<name>A0A8S5Q174_9CAUD</name>
<sequence length="101" mass="11887">MKSYVIRSSDRKRVAKFAKEQTEQMQQTYIKLVLKLYAFELNQLYGFGKERIARLILALTKDLKEIGEDYGLDCVMVKLDSELRKTGIVDEKGDWNFEEEE</sequence>
<evidence type="ECO:0000313" key="1">
    <source>
        <dbReference type="EMBL" id="DAE12268.1"/>
    </source>
</evidence>
<protein>
    <submittedName>
        <fullName evidence="1">Uncharacterized protein</fullName>
    </submittedName>
</protein>
<accession>A0A8S5Q174</accession>
<dbReference type="EMBL" id="BK015546">
    <property type="protein sequence ID" value="DAE12268.1"/>
    <property type="molecule type" value="Genomic_DNA"/>
</dbReference>
<proteinExistence type="predicted"/>
<reference evidence="1" key="1">
    <citation type="journal article" date="2021" name="Proc. Natl. Acad. Sci. U.S.A.">
        <title>A Catalog of Tens of Thousands of Viruses from Human Metagenomes Reveals Hidden Associations with Chronic Diseases.</title>
        <authorList>
            <person name="Tisza M.J."/>
            <person name="Buck C.B."/>
        </authorList>
    </citation>
    <scope>NUCLEOTIDE SEQUENCE</scope>
    <source>
        <strain evidence="1">CtMgg26</strain>
    </source>
</reference>
<organism evidence="1">
    <name type="scientific">Siphoviridae sp. ctMgg26</name>
    <dbReference type="NCBI Taxonomy" id="2825462"/>
    <lineage>
        <taxon>Viruses</taxon>
        <taxon>Duplodnaviria</taxon>
        <taxon>Heunggongvirae</taxon>
        <taxon>Uroviricota</taxon>
        <taxon>Caudoviricetes</taxon>
    </lineage>
</organism>